<dbReference type="Proteomes" id="UP001528912">
    <property type="component" value="Unassembled WGS sequence"/>
</dbReference>
<evidence type="ECO:0000256" key="1">
    <source>
        <dbReference type="SAM" id="Phobius"/>
    </source>
</evidence>
<proteinExistence type="predicted"/>
<name>A0ABT6C9A1_9MICO</name>
<organism evidence="2 3">
    <name type="scientific">Luteipulveratus flavus</name>
    <dbReference type="NCBI Taxonomy" id="3031728"/>
    <lineage>
        <taxon>Bacteria</taxon>
        <taxon>Bacillati</taxon>
        <taxon>Actinomycetota</taxon>
        <taxon>Actinomycetes</taxon>
        <taxon>Micrococcales</taxon>
        <taxon>Dermacoccaceae</taxon>
        <taxon>Luteipulveratus</taxon>
    </lineage>
</organism>
<feature type="transmembrane region" description="Helical" evidence="1">
    <location>
        <begin position="20"/>
        <end position="42"/>
    </location>
</feature>
<accession>A0ABT6C9A1</accession>
<keyword evidence="1" id="KW-1133">Transmembrane helix</keyword>
<evidence type="ECO:0008006" key="4">
    <source>
        <dbReference type="Google" id="ProtNLM"/>
    </source>
</evidence>
<protein>
    <recommendedName>
        <fullName evidence="4">Major facilitator superfamily (MFS) profile domain-containing protein</fullName>
    </recommendedName>
</protein>
<dbReference type="EMBL" id="JAROAV010000028">
    <property type="protein sequence ID" value="MDF8264624.1"/>
    <property type="molecule type" value="Genomic_DNA"/>
</dbReference>
<keyword evidence="1" id="KW-0472">Membrane</keyword>
<evidence type="ECO:0000313" key="3">
    <source>
        <dbReference type="Proteomes" id="UP001528912"/>
    </source>
</evidence>
<feature type="transmembrane region" description="Helical" evidence="1">
    <location>
        <begin position="92"/>
        <end position="111"/>
    </location>
</feature>
<keyword evidence="1" id="KW-0812">Transmembrane</keyword>
<gene>
    <name evidence="2" type="ORF">P4R38_10250</name>
</gene>
<comment type="caution">
    <text evidence="2">The sequence shown here is derived from an EMBL/GenBank/DDBJ whole genome shotgun (WGS) entry which is preliminary data.</text>
</comment>
<dbReference type="RefSeq" id="WP_277192054.1">
    <property type="nucleotide sequence ID" value="NZ_JAROAV010000028.1"/>
</dbReference>
<feature type="transmembrane region" description="Helical" evidence="1">
    <location>
        <begin position="62"/>
        <end position="80"/>
    </location>
</feature>
<reference evidence="2 3" key="1">
    <citation type="submission" date="2023-03" db="EMBL/GenBank/DDBJ databases">
        <title>YIM 133296 draft genome.</title>
        <authorList>
            <person name="Xiong L."/>
        </authorList>
    </citation>
    <scope>NUCLEOTIDE SEQUENCE [LARGE SCALE GENOMIC DNA]</scope>
    <source>
        <strain evidence="2 3">YIM 133296</strain>
    </source>
</reference>
<keyword evidence="3" id="KW-1185">Reference proteome</keyword>
<sequence length="116" mass="11912">MTVPSRTTHRSTADAVGTALLALVQAVVTFGALMLSMFFAMASDSCFEDCRQVERTAAGATLLVWVAVATGLVVAIAGAVRADRRGETRCVWPLLGSLIAAGGFLVGLAIVSSTAP</sequence>
<evidence type="ECO:0000313" key="2">
    <source>
        <dbReference type="EMBL" id="MDF8264624.1"/>
    </source>
</evidence>